<dbReference type="PANTHER" id="PTHR10695:SF46">
    <property type="entry name" value="BIFUNCTIONAL COENZYME A SYNTHASE-RELATED"/>
    <property type="match status" value="1"/>
</dbReference>
<keyword evidence="3" id="KW-0808">Transferase</keyword>
<dbReference type="OrthoDB" id="247245at2759"/>
<dbReference type="Proteomes" id="UP001153069">
    <property type="component" value="Unassembled WGS sequence"/>
</dbReference>
<dbReference type="InterPro" id="IPR027417">
    <property type="entry name" value="P-loop_NTPase"/>
</dbReference>
<dbReference type="InterPro" id="IPR001977">
    <property type="entry name" value="Depp_CoAkinase"/>
</dbReference>
<evidence type="ECO:0000313" key="4">
    <source>
        <dbReference type="Proteomes" id="UP001153069"/>
    </source>
</evidence>
<dbReference type="SUPFAM" id="SSF52540">
    <property type="entry name" value="P-loop containing nucleoside triphosphate hydrolases"/>
    <property type="match status" value="1"/>
</dbReference>
<gene>
    <name evidence="3" type="ORF">SEMRO_1747_G295010.1</name>
</gene>
<comment type="caution">
    <text evidence="3">The sequence shown here is derived from an EMBL/GenBank/DDBJ whole genome shotgun (WGS) entry which is preliminary data.</text>
</comment>
<protein>
    <submittedName>
        <fullName evidence="3">Dephospho-CoA kinase</fullName>
    </submittedName>
</protein>
<reference evidence="3" key="1">
    <citation type="submission" date="2020-06" db="EMBL/GenBank/DDBJ databases">
        <authorList>
            <consortium name="Plant Systems Biology data submission"/>
        </authorList>
    </citation>
    <scope>NUCLEOTIDE SEQUENCE</scope>
    <source>
        <strain evidence="3">D6</strain>
    </source>
</reference>
<dbReference type="GO" id="GO:0015937">
    <property type="term" value="P:coenzyme A biosynthetic process"/>
    <property type="evidence" value="ECO:0007669"/>
    <property type="project" value="InterPro"/>
</dbReference>
<dbReference type="HAMAP" id="MF_00376">
    <property type="entry name" value="Dephospho_CoA_kinase"/>
    <property type="match status" value="1"/>
</dbReference>
<name>A0A9N8ERG5_9STRA</name>
<keyword evidence="3" id="KW-0418">Kinase</keyword>
<organism evidence="3 4">
    <name type="scientific">Seminavis robusta</name>
    <dbReference type="NCBI Taxonomy" id="568900"/>
    <lineage>
        <taxon>Eukaryota</taxon>
        <taxon>Sar</taxon>
        <taxon>Stramenopiles</taxon>
        <taxon>Ochrophyta</taxon>
        <taxon>Bacillariophyta</taxon>
        <taxon>Bacillariophyceae</taxon>
        <taxon>Bacillariophycidae</taxon>
        <taxon>Naviculales</taxon>
        <taxon>Naviculaceae</taxon>
        <taxon>Seminavis</taxon>
    </lineage>
</organism>
<dbReference type="AlphaFoldDB" id="A0A9N8ERG5"/>
<dbReference type="Gene3D" id="3.40.50.300">
    <property type="entry name" value="P-loop containing nucleotide triphosphate hydrolases"/>
    <property type="match status" value="1"/>
</dbReference>
<dbReference type="NCBIfam" id="TIGR00152">
    <property type="entry name" value="dephospho-CoA kinase"/>
    <property type="match status" value="1"/>
</dbReference>
<dbReference type="EMBL" id="CAICTM010001745">
    <property type="protein sequence ID" value="CAB9525906.1"/>
    <property type="molecule type" value="Genomic_DNA"/>
</dbReference>
<proteinExistence type="inferred from homology"/>
<dbReference type="GO" id="GO:0005524">
    <property type="term" value="F:ATP binding"/>
    <property type="evidence" value="ECO:0007669"/>
    <property type="project" value="UniProtKB-KW"/>
</dbReference>
<dbReference type="PROSITE" id="PS51219">
    <property type="entry name" value="DPCK"/>
    <property type="match status" value="1"/>
</dbReference>
<dbReference type="CDD" id="cd02022">
    <property type="entry name" value="DPCK"/>
    <property type="match status" value="1"/>
</dbReference>
<dbReference type="PANTHER" id="PTHR10695">
    <property type="entry name" value="DEPHOSPHO-COA KINASE-RELATED"/>
    <property type="match status" value="1"/>
</dbReference>
<evidence type="ECO:0000313" key="3">
    <source>
        <dbReference type="EMBL" id="CAB9525906.1"/>
    </source>
</evidence>
<accession>A0A9N8ERG5</accession>
<evidence type="ECO:0000256" key="2">
    <source>
        <dbReference type="ARBA" id="ARBA00022840"/>
    </source>
</evidence>
<sequence>MSTDNKDTASKKVRILGVCGGIGSGKSKACELLVSELGCVAHIEADSIAHKVYQPGSQTIKDVVERFGTDILQTGKPKGEEEIDRKKLGAIVFSDPDAMATLERIVWPHVRTKILARIEEIKQEQQNESKGNNNDDNHQQPATIVLESAVLLDAEWEDLLDGIWLVRVPHTVAIQRLVQYRNFSEEDAQKRIEAQQTRRGIGNADEEVEKGVVTAIIENTGEVEELQKSLQENLHSAKSWK</sequence>
<evidence type="ECO:0000256" key="1">
    <source>
        <dbReference type="ARBA" id="ARBA00022741"/>
    </source>
</evidence>
<keyword evidence="1" id="KW-0547">Nucleotide-binding</keyword>
<keyword evidence="2" id="KW-0067">ATP-binding</keyword>
<keyword evidence="4" id="KW-1185">Reference proteome</keyword>
<dbReference type="GO" id="GO:0004140">
    <property type="term" value="F:dephospho-CoA kinase activity"/>
    <property type="evidence" value="ECO:0007669"/>
    <property type="project" value="InterPro"/>
</dbReference>
<dbReference type="Pfam" id="PF01121">
    <property type="entry name" value="CoaE"/>
    <property type="match status" value="1"/>
</dbReference>